<name>A0AA38UII4_9AGAR</name>
<keyword evidence="3" id="KW-0812">Transmembrane</keyword>
<dbReference type="AlphaFoldDB" id="A0AA38UII4"/>
<dbReference type="PANTHER" id="PTHR43791:SF65">
    <property type="entry name" value="MAJOR FACILITATOR SUPERFAMILY (MFS) PROFILE DOMAIN-CONTAINING PROTEIN-RELATED"/>
    <property type="match status" value="1"/>
</dbReference>
<comment type="caution">
    <text evidence="6">The sequence shown here is derived from an EMBL/GenBank/DDBJ whole genome shotgun (WGS) entry which is preliminary data.</text>
</comment>
<keyword evidence="2" id="KW-0813">Transport</keyword>
<evidence type="ECO:0008006" key="8">
    <source>
        <dbReference type="Google" id="ProtNLM"/>
    </source>
</evidence>
<evidence type="ECO:0000256" key="5">
    <source>
        <dbReference type="ARBA" id="ARBA00023136"/>
    </source>
</evidence>
<proteinExistence type="predicted"/>
<dbReference type="Proteomes" id="UP001163846">
    <property type="component" value="Unassembled WGS sequence"/>
</dbReference>
<evidence type="ECO:0000313" key="6">
    <source>
        <dbReference type="EMBL" id="KAJ3842654.1"/>
    </source>
</evidence>
<evidence type="ECO:0000256" key="1">
    <source>
        <dbReference type="ARBA" id="ARBA00004141"/>
    </source>
</evidence>
<evidence type="ECO:0000256" key="3">
    <source>
        <dbReference type="ARBA" id="ARBA00022692"/>
    </source>
</evidence>
<dbReference type="Gene3D" id="1.20.1250.20">
    <property type="entry name" value="MFS general substrate transporter like domains"/>
    <property type="match status" value="1"/>
</dbReference>
<reference evidence="6" key="1">
    <citation type="submission" date="2022-08" db="EMBL/GenBank/DDBJ databases">
        <authorList>
            <consortium name="DOE Joint Genome Institute"/>
            <person name="Min B."/>
            <person name="Riley R."/>
            <person name="Sierra-Patev S."/>
            <person name="Naranjo-Ortiz M."/>
            <person name="Looney B."/>
            <person name="Konkel Z."/>
            <person name="Slot J.C."/>
            <person name="Sakamoto Y."/>
            <person name="Steenwyk J.L."/>
            <person name="Rokas A."/>
            <person name="Carro J."/>
            <person name="Camarero S."/>
            <person name="Ferreira P."/>
            <person name="Molpeceres G."/>
            <person name="Ruiz-Duenas F.J."/>
            <person name="Serrano A."/>
            <person name="Henrissat B."/>
            <person name="Drula E."/>
            <person name="Hughes K.W."/>
            <person name="Mata J.L."/>
            <person name="Ishikawa N.K."/>
            <person name="Vargas-Isla R."/>
            <person name="Ushijima S."/>
            <person name="Smith C.A."/>
            <person name="Ahrendt S."/>
            <person name="Andreopoulos W."/>
            <person name="He G."/>
            <person name="Labutti K."/>
            <person name="Lipzen A."/>
            <person name="Ng V."/>
            <person name="Sandor L."/>
            <person name="Barry K."/>
            <person name="Martinez A.T."/>
            <person name="Xiao Y."/>
            <person name="Gibbons J.G."/>
            <person name="Terashima K."/>
            <person name="Hibbett D.S."/>
            <person name="Grigoriev I.V."/>
        </authorList>
    </citation>
    <scope>NUCLEOTIDE SEQUENCE</scope>
    <source>
        <strain evidence="6">TFB9207</strain>
    </source>
</reference>
<accession>A0AA38UII4</accession>
<dbReference type="SUPFAM" id="SSF103473">
    <property type="entry name" value="MFS general substrate transporter"/>
    <property type="match status" value="1"/>
</dbReference>
<keyword evidence="5" id="KW-0472">Membrane</keyword>
<evidence type="ECO:0000313" key="7">
    <source>
        <dbReference type="Proteomes" id="UP001163846"/>
    </source>
</evidence>
<gene>
    <name evidence="6" type="ORF">F5878DRAFT_375081</name>
</gene>
<evidence type="ECO:0000256" key="2">
    <source>
        <dbReference type="ARBA" id="ARBA00022448"/>
    </source>
</evidence>
<dbReference type="GO" id="GO:0016020">
    <property type="term" value="C:membrane"/>
    <property type="evidence" value="ECO:0007669"/>
    <property type="project" value="UniProtKB-SubCell"/>
</dbReference>
<dbReference type="EMBL" id="MU805999">
    <property type="protein sequence ID" value="KAJ3842654.1"/>
    <property type="molecule type" value="Genomic_DNA"/>
</dbReference>
<keyword evidence="4" id="KW-1133">Transmembrane helix</keyword>
<dbReference type="GO" id="GO:0022857">
    <property type="term" value="F:transmembrane transporter activity"/>
    <property type="evidence" value="ECO:0007669"/>
    <property type="project" value="TreeGrafter"/>
</dbReference>
<sequence length="135" mass="15541">MAKFSICLHAHRWEFRNAMAISSPSLHPHDSVSREYILNTHARSFIQGGFIPDLILYLSYFYTKNELPLRLALFWMSSNLCSIVGSFIAFGVLHMSGVLGHAGWRWLFMMEFVPSSSRIVFVAKPKLFGRFPREV</sequence>
<organism evidence="6 7">
    <name type="scientific">Lentinula raphanica</name>
    <dbReference type="NCBI Taxonomy" id="153919"/>
    <lineage>
        <taxon>Eukaryota</taxon>
        <taxon>Fungi</taxon>
        <taxon>Dikarya</taxon>
        <taxon>Basidiomycota</taxon>
        <taxon>Agaricomycotina</taxon>
        <taxon>Agaricomycetes</taxon>
        <taxon>Agaricomycetidae</taxon>
        <taxon>Agaricales</taxon>
        <taxon>Marasmiineae</taxon>
        <taxon>Omphalotaceae</taxon>
        <taxon>Lentinula</taxon>
    </lineage>
</organism>
<keyword evidence="7" id="KW-1185">Reference proteome</keyword>
<comment type="subcellular location">
    <subcellularLocation>
        <location evidence="1">Membrane</location>
        <topology evidence="1">Multi-pass membrane protein</topology>
    </subcellularLocation>
</comment>
<dbReference type="InterPro" id="IPR036259">
    <property type="entry name" value="MFS_trans_sf"/>
</dbReference>
<evidence type="ECO:0000256" key="4">
    <source>
        <dbReference type="ARBA" id="ARBA00022989"/>
    </source>
</evidence>
<protein>
    <recommendedName>
        <fullName evidence="8">MFS general substrate transporter</fullName>
    </recommendedName>
</protein>
<dbReference type="PANTHER" id="PTHR43791">
    <property type="entry name" value="PERMEASE-RELATED"/>
    <property type="match status" value="1"/>
</dbReference>